<gene>
    <name evidence="5" type="ORF">M231_00250</name>
</gene>
<dbReference type="GO" id="GO:0016020">
    <property type="term" value="C:membrane"/>
    <property type="evidence" value="ECO:0007669"/>
    <property type="project" value="TreeGrafter"/>
</dbReference>
<dbReference type="GO" id="GO:0006892">
    <property type="term" value="P:post-Golgi vesicle-mediated transport"/>
    <property type="evidence" value="ECO:0007669"/>
    <property type="project" value="TreeGrafter"/>
</dbReference>
<accession>A0A4Q1BWZ8</accession>
<dbReference type="PROSITE" id="PS51796">
    <property type="entry name" value="MSS4"/>
    <property type="match status" value="1"/>
</dbReference>
<dbReference type="GO" id="GO:0008270">
    <property type="term" value="F:zinc ion binding"/>
    <property type="evidence" value="ECO:0007669"/>
    <property type="project" value="TreeGrafter"/>
</dbReference>
<dbReference type="GO" id="GO:0015031">
    <property type="term" value="P:protein transport"/>
    <property type="evidence" value="ECO:0007669"/>
    <property type="project" value="UniProtKB-KW"/>
</dbReference>
<evidence type="ECO:0000313" key="6">
    <source>
        <dbReference type="Proteomes" id="UP000289152"/>
    </source>
</evidence>
<dbReference type="GO" id="GO:0005085">
    <property type="term" value="F:guanyl-nucleotide exchange factor activity"/>
    <property type="evidence" value="ECO:0007669"/>
    <property type="project" value="UniProtKB-KW"/>
</dbReference>
<dbReference type="GO" id="GO:0007264">
    <property type="term" value="P:small GTPase-mediated signal transduction"/>
    <property type="evidence" value="ECO:0007669"/>
    <property type="project" value="InterPro"/>
</dbReference>
<dbReference type="PANTHER" id="PTHR13276:SF0">
    <property type="entry name" value="GUANINE NUCLEOTIDE EXCHANGE FACTOR MSS4"/>
    <property type="match status" value="1"/>
</dbReference>
<name>A0A4Q1BWZ8_TREME</name>
<keyword evidence="6" id="KW-1185">Reference proteome</keyword>
<proteinExistence type="predicted"/>
<dbReference type="Pfam" id="PF04421">
    <property type="entry name" value="Mss4"/>
    <property type="match status" value="1"/>
</dbReference>
<keyword evidence="2" id="KW-0344">Guanine-nucleotide releasing factor</keyword>
<dbReference type="AlphaFoldDB" id="A0A4Q1BWZ8"/>
<feature type="compositionally biased region" description="Low complexity" evidence="4">
    <location>
        <begin position="14"/>
        <end position="30"/>
    </location>
</feature>
<evidence type="ECO:0000313" key="5">
    <source>
        <dbReference type="EMBL" id="RXK42694.1"/>
    </source>
</evidence>
<reference evidence="5 6" key="1">
    <citation type="submission" date="2016-06" db="EMBL/GenBank/DDBJ databases">
        <title>Evolution of pathogenesis and genome organization in the Tremellales.</title>
        <authorList>
            <person name="Cuomo C."/>
            <person name="Litvintseva A."/>
            <person name="Heitman J."/>
            <person name="Chen Y."/>
            <person name="Sun S."/>
            <person name="Springer D."/>
            <person name="Dromer F."/>
            <person name="Young S."/>
            <person name="Zeng Q."/>
            <person name="Chapman S."/>
            <person name="Gujja S."/>
            <person name="Saif S."/>
            <person name="Birren B."/>
        </authorList>
    </citation>
    <scope>NUCLEOTIDE SEQUENCE [LARGE SCALE GENOMIC DNA]</scope>
    <source>
        <strain evidence="5 6">ATCC 28783</strain>
    </source>
</reference>
<dbReference type="InterPro" id="IPR011057">
    <property type="entry name" value="Mss4-like_sf"/>
</dbReference>
<evidence type="ECO:0000256" key="3">
    <source>
        <dbReference type="ARBA" id="ARBA00022927"/>
    </source>
</evidence>
<dbReference type="VEuPathDB" id="FungiDB:TREMEDRAFT_70880"/>
<sequence length="192" mass="20879">MSQPPQADIIAALSSSSSSRTRPPTQPYSSFSDPVTSLVNHTSTPTNVRAIHCPRSECASTILSPGAAIWVTFSEPVLPDDSAAPFPQPRLVQIQQLTSKEKSDSSEKGEKIVEKTQYGFWKVSSPYDFDNIGYSRPDTSEKAQARGGPGGEGKVKWLICAECDLGPLGWSFEGGKEAWVSADRVRYRGEIK</sequence>
<dbReference type="InterPro" id="IPR011323">
    <property type="entry name" value="Mss4/transl-control_tumour"/>
</dbReference>
<dbReference type="OrthoDB" id="30840at2759"/>
<evidence type="ECO:0008006" key="7">
    <source>
        <dbReference type="Google" id="ProtNLM"/>
    </source>
</evidence>
<dbReference type="GO" id="GO:0005829">
    <property type="term" value="C:cytosol"/>
    <property type="evidence" value="ECO:0007669"/>
    <property type="project" value="TreeGrafter"/>
</dbReference>
<dbReference type="InterPro" id="IPR007515">
    <property type="entry name" value="Mss4"/>
</dbReference>
<dbReference type="OMA" id="RDECRSI"/>
<dbReference type="SUPFAM" id="SSF51316">
    <property type="entry name" value="Mss4-like"/>
    <property type="match status" value="1"/>
</dbReference>
<dbReference type="Proteomes" id="UP000289152">
    <property type="component" value="Unassembled WGS sequence"/>
</dbReference>
<protein>
    <recommendedName>
        <fullName evidence="7">Mss4-like protein</fullName>
    </recommendedName>
</protein>
<dbReference type="Gene3D" id="2.170.150.10">
    <property type="entry name" value="Metal Binding Protein, Guanine Nucleotide Exchange Factor, Chain A"/>
    <property type="match status" value="1"/>
</dbReference>
<evidence type="ECO:0000256" key="1">
    <source>
        <dbReference type="ARBA" id="ARBA00022448"/>
    </source>
</evidence>
<evidence type="ECO:0000256" key="4">
    <source>
        <dbReference type="SAM" id="MobiDB-lite"/>
    </source>
</evidence>
<keyword evidence="1" id="KW-0813">Transport</keyword>
<comment type="caution">
    <text evidence="5">The sequence shown here is derived from an EMBL/GenBank/DDBJ whole genome shotgun (WGS) entry which is preliminary data.</text>
</comment>
<keyword evidence="3" id="KW-0653">Protein transport</keyword>
<dbReference type="InParanoid" id="A0A4Q1BWZ8"/>
<dbReference type="EMBL" id="SDIL01000001">
    <property type="protein sequence ID" value="RXK42694.1"/>
    <property type="molecule type" value="Genomic_DNA"/>
</dbReference>
<evidence type="ECO:0000256" key="2">
    <source>
        <dbReference type="ARBA" id="ARBA00022658"/>
    </source>
</evidence>
<dbReference type="PANTHER" id="PTHR13276">
    <property type="entry name" value="GUANINE NUCLEOTIDE EXCHANGE FACTOR MSS4"/>
    <property type="match status" value="1"/>
</dbReference>
<organism evidence="5 6">
    <name type="scientific">Tremella mesenterica</name>
    <name type="common">Jelly fungus</name>
    <dbReference type="NCBI Taxonomy" id="5217"/>
    <lineage>
        <taxon>Eukaryota</taxon>
        <taxon>Fungi</taxon>
        <taxon>Dikarya</taxon>
        <taxon>Basidiomycota</taxon>
        <taxon>Agaricomycotina</taxon>
        <taxon>Tremellomycetes</taxon>
        <taxon>Tremellales</taxon>
        <taxon>Tremellaceae</taxon>
        <taxon>Tremella</taxon>
    </lineage>
</organism>
<feature type="region of interest" description="Disordered" evidence="4">
    <location>
        <begin position="1"/>
        <end position="37"/>
    </location>
</feature>
<dbReference type="STRING" id="5217.A0A4Q1BWZ8"/>